<dbReference type="AlphaFoldDB" id="A0A816UNF6"/>
<dbReference type="EMBL" id="HG994372">
    <property type="protein sequence ID" value="CAF2115987.1"/>
    <property type="molecule type" value="Genomic_DNA"/>
</dbReference>
<evidence type="ECO:0000256" key="1">
    <source>
        <dbReference type="SAM" id="MobiDB-lite"/>
    </source>
</evidence>
<proteinExistence type="predicted"/>
<dbReference type="Proteomes" id="UP001295469">
    <property type="component" value="Chromosome C08"/>
</dbReference>
<feature type="region of interest" description="Disordered" evidence="1">
    <location>
        <begin position="1"/>
        <end position="91"/>
    </location>
</feature>
<sequence>MNTGQDEEPLPSTGTRGSGGTPPMAETNHGRTNLYKGSNRRAKTGGSTNRKKNIEELNWRKEQSERQSVNEELNRRWIGAGENDSKKDIETRTGRKYRNRYWQDERL</sequence>
<feature type="compositionally biased region" description="Basic and acidic residues" evidence="1">
    <location>
        <begin position="52"/>
        <end position="75"/>
    </location>
</feature>
<accession>A0A816UNF6</accession>
<organism evidence="2">
    <name type="scientific">Brassica napus</name>
    <name type="common">Rape</name>
    <dbReference type="NCBI Taxonomy" id="3708"/>
    <lineage>
        <taxon>Eukaryota</taxon>
        <taxon>Viridiplantae</taxon>
        <taxon>Streptophyta</taxon>
        <taxon>Embryophyta</taxon>
        <taxon>Tracheophyta</taxon>
        <taxon>Spermatophyta</taxon>
        <taxon>Magnoliopsida</taxon>
        <taxon>eudicotyledons</taxon>
        <taxon>Gunneridae</taxon>
        <taxon>Pentapetalae</taxon>
        <taxon>rosids</taxon>
        <taxon>malvids</taxon>
        <taxon>Brassicales</taxon>
        <taxon>Brassicaceae</taxon>
        <taxon>Brassiceae</taxon>
        <taxon>Brassica</taxon>
    </lineage>
</organism>
<evidence type="ECO:0000313" key="2">
    <source>
        <dbReference type="EMBL" id="CAF2115987.1"/>
    </source>
</evidence>
<gene>
    <name evidence="2" type="ORF">DARMORV10_C08P48810.1</name>
</gene>
<name>A0A816UNF6_BRANA</name>
<reference evidence="2" key="1">
    <citation type="submission" date="2021-01" db="EMBL/GenBank/DDBJ databases">
        <authorList>
            <consortium name="Genoscope - CEA"/>
            <person name="William W."/>
        </authorList>
    </citation>
    <scope>NUCLEOTIDE SEQUENCE</scope>
</reference>
<protein>
    <submittedName>
        <fullName evidence="2">(rape) hypothetical protein</fullName>
    </submittedName>
</protein>